<evidence type="ECO:0000313" key="2">
    <source>
        <dbReference type="Proteomes" id="UP000181884"/>
    </source>
</evidence>
<dbReference type="GO" id="GO:0005829">
    <property type="term" value="C:cytosol"/>
    <property type="evidence" value="ECO:0007669"/>
    <property type="project" value="TreeGrafter"/>
</dbReference>
<dbReference type="InterPro" id="IPR023198">
    <property type="entry name" value="PGP-like_dom2"/>
</dbReference>
<keyword evidence="2" id="KW-1185">Reference proteome</keyword>
<dbReference type="EMBL" id="JXKH01000001">
    <property type="protein sequence ID" value="OJG20215.1"/>
    <property type="molecule type" value="Genomic_DNA"/>
</dbReference>
<accession>A0A1L8RKI9</accession>
<sequence>MGKRSDEMVTNIFFDLDGTIMDSEEGIIRAIQYAVAKNGLDSTLVEDYRVFIGPPLRESFQRYFSLDEASAQEAVAAYREYYSQRGIFQGTIYDGLEEALQELSQTYTLSIATSKPEIFAERILTHFNLTRYFKGIYGATMDTERTLKEQVIAYALQESKATPTATVMIGDREHDILGAKANGLKSIGVLYGFGSESELQEGGADKIVTQPSELLSAINTLEEA</sequence>
<dbReference type="FunFam" id="3.40.50.1000:FF:000022">
    <property type="entry name" value="Phosphoglycolate phosphatase"/>
    <property type="match status" value="1"/>
</dbReference>
<evidence type="ECO:0000313" key="1">
    <source>
        <dbReference type="EMBL" id="OJG20215.1"/>
    </source>
</evidence>
<gene>
    <name evidence="1" type="ORF">RU97_GL000448</name>
</gene>
<dbReference type="AlphaFoldDB" id="A0A1L8RKI9"/>
<dbReference type="SFLD" id="SFLDS00003">
    <property type="entry name" value="Haloacid_Dehalogenase"/>
    <property type="match status" value="1"/>
</dbReference>
<proteinExistence type="predicted"/>
<dbReference type="InterPro" id="IPR050155">
    <property type="entry name" value="HAD-like_hydrolase_sf"/>
</dbReference>
<dbReference type="InterPro" id="IPR036412">
    <property type="entry name" value="HAD-like_sf"/>
</dbReference>
<reference evidence="1 2" key="1">
    <citation type="submission" date="2014-12" db="EMBL/GenBank/DDBJ databases">
        <title>Draft genome sequences of 29 type strains of Enterococci.</title>
        <authorList>
            <person name="Zhong Z."/>
            <person name="Sun Z."/>
            <person name="Liu W."/>
            <person name="Zhang W."/>
            <person name="Zhang H."/>
        </authorList>
    </citation>
    <scope>NUCLEOTIDE SEQUENCE [LARGE SCALE GENOMIC DNA]</scope>
    <source>
        <strain evidence="1 2">DSM 17029</strain>
    </source>
</reference>
<organism evidence="1 2">
    <name type="scientific">Enterococcus canis</name>
    <dbReference type="NCBI Taxonomy" id="214095"/>
    <lineage>
        <taxon>Bacteria</taxon>
        <taxon>Bacillati</taxon>
        <taxon>Bacillota</taxon>
        <taxon>Bacilli</taxon>
        <taxon>Lactobacillales</taxon>
        <taxon>Enterococcaceae</taxon>
        <taxon>Enterococcus</taxon>
    </lineage>
</organism>
<protein>
    <submittedName>
        <fullName evidence="1">5-nucleotidase</fullName>
    </submittedName>
</protein>
<dbReference type="Gene3D" id="3.40.50.1000">
    <property type="entry name" value="HAD superfamily/HAD-like"/>
    <property type="match status" value="1"/>
</dbReference>
<dbReference type="Gene3D" id="1.10.150.240">
    <property type="entry name" value="Putative phosphatase, domain 2"/>
    <property type="match status" value="1"/>
</dbReference>
<dbReference type="PANTHER" id="PTHR43434:SF20">
    <property type="entry name" value="5'-NUCLEOTIDASE"/>
    <property type="match status" value="1"/>
</dbReference>
<dbReference type="PANTHER" id="PTHR43434">
    <property type="entry name" value="PHOSPHOGLYCOLATE PHOSPHATASE"/>
    <property type="match status" value="1"/>
</dbReference>
<dbReference type="Proteomes" id="UP000181884">
    <property type="component" value="Unassembled WGS sequence"/>
</dbReference>
<dbReference type="CDD" id="cd04302">
    <property type="entry name" value="HAD_5NT"/>
    <property type="match status" value="1"/>
</dbReference>
<name>A0A1L8RKI9_9ENTE</name>
<comment type="caution">
    <text evidence="1">The sequence shown here is derived from an EMBL/GenBank/DDBJ whole genome shotgun (WGS) entry which is preliminary data.</text>
</comment>
<dbReference type="GO" id="GO:0004713">
    <property type="term" value="F:protein tyrosine kinase activity"/>
    <property type="evidence" value="ECO:0007669"/>
    <property type="project" value="TreeGrafter"/>
</dbReference>
<dbReference type="STRING" id="214095.RU97_GL000448"/>
<dbReference type="SUPFAM" id="SSF56784">
    <property type="entry name" value="HAD-like"/>
    <property type="match status" value="1"/>
</dbReference>
<dbReference type="SFLD" id="SFLDG01135">
    <property type="entry name" value="C1.5.6:_HAD__Beta-PGM__Phospha"/>
    <property type="match status" value="1"/>
</dbReference>
<dbReference type="InterPro" id="IPR041492">
    <property type="entry name" value="HAD_2"/>
</dbReference>
<dbReference type="Pfam" id="PF13419">
    <property type="entry name" value="HAD_2"/>
    <property type="match status" value="1"/>
</dbReference>
<dbReference type="InterPro" id="IPR023214">
    <property type="entry name" value="HAD_sf"/>
</dbReference>
<dbReference type="SFLD" id="SFLDG01129">
    <property type="entry name" value="C1.5:_HAD__Beta-PGM__Phosphata"/>
    <property type="match status" value="1"/>
</dbReference>